<evidence type="ECO:0000259" key="1">
    <source>
        <dbReference type="Pfam" id="PF02543"/>
    </source>
</evidence>
<dbReference type="Gene3D" id="3.30.420.40">
    <property type="match status" value="1"/>
</dbReference>
<feature type="domain" description="Carbamoyltransferase" evidence="1">
    <location>
        <begin position="3"/>
        <end position="41"/>
    </location>
</feature>
<dbReference type="Proteomes" id="UP000619238">
    <property type="component" value="Unassembled WGS sequence"/>
</dbReference>
<name>A0ABR7QEK3_9FLAO</name>
<dbReference type="EMBL" id="JACGWS010000014">
    <property type="protein sequence ID" value="MBC8756863.1"/>
    <property type="molecule type" value="Genomic_DNA"/>
</dbReference>
<gene>
    <name evidence="2" type="ORF">H2O64_19475</name>
</gene>
<comment type="caution">
    <text evidence="2">The sequence shown here is derived from an EMBL/GenBank/DDBJ whole genome shotgun (WGS) entry which is preliminary data.</text>
</comment>
<accession>A0ABR7QEK3</accession>
<dbReference type="Pfam" id="PF02543">
    <property type="entry name" value="Carbam_trans_N"/>
    <property type="match status" value="1"/>
</dbReference>
<protein>
    <recommendedName>
        <fullName evidence="1">Carbamoyltransferase domain-containing protein</fullName>
    </recommendedName>
</protein>
<reference evidence="2 3" key="1">
    <citation type="submission" date="2020-07" db="EMBL/GenBank/DDBJ databases">
        <title>Description of Kordia aestuariivivens sp. nov., isolated from a tidal flat.</title>
        <authorList>
            <person name="Park S."/>
            <person name="Yoon J.-H."/>
        </authorList>
    </citation>
    <scope>NUCLEOTIDE SEQUENCE [LARGE SCALE GENOMIC DNA]</scope>
    <source>
        <strain evidence="2 3">YSTF-M3</strain>
    </source>
</reference>
<keyword evidence="3" id="KW-1185">Reference proteome</keyword>
<dbReference type="RefSeq" id="WP_187563903.1">
    <property type="nucleotide sequence ID" value="NZ_JACGWS010000014.1"/>
</dbReference>
<organism evidence="2 3">
    <name type="scientific">Kordia aestuariivivens</name>
    <dbReference type="NCBI Taxonomy" id="2759037"/>
    <lineage>
        <taxon>Bacteria</taxon>
        <taxon>Pseudomonadati</taxon>
        <taxon>Bacteroidota</taxon>
        <taxon>Flavobacteriia</taxon>
        <taxon>Flavobacteriales</taxon>
        <taxon>Flavobacteriaceae</taxon>
        <taxon>Kordia</taxon>
    </lineage>
</organism>
<evidence type="ECO:0000313" key="3">
    <source>
        <dbReference type="Proteomes" id="UP000619238"/>
    </source>
</evidence>
<evidence type="ECO:0000313" key="2">
    <source>
        <dbReference type="EMBL" id="MBC8756863.1"/>
    </source>
</evidence>
<proteinExistence type="predicted"/>
<dbReference type="InterPro" id="IPR003696">
    <property type="entry name" value="Carbtransf_dom"/>
</dbReference>
<sequence>MIILGIKFTHDGALALIDNGKFIFSYEMEKINNNFRIQSFNLSINEIKKIWLRV</sequence>